<evidence type="ECO:0000256" key="1">
    <source>
        <dbReference type="SAM" id="MobiDB-lite"/>
    </source>
</evidence>
<feature type="compositionally biased region" description="Polar residues" evidence="1">
    <location>
        <begin position="17"/>
        <end position="26"/>
    </location>
</feature>
<proteinExistence type="predicted"/>
<evidence type="ECO:0008006" key="5">
    <source>
        <dbReference type="Google" id="ProtNLM"/>
    </source>
</evidence>
<feature type="transmembrane region" description="Helical" evidence="2">
    <location>
        <begin position="35"/>
        <end position="56"/>
    </location>
</feature>
<dbReference type="EMBL" id="SJPZ01000002">
    <property type="protein sequence ID" value="TWU61953.1"/>
    <property type="molecule type" value="Genomic_DNA"/>
</dbReference>
<gene>
    <name evidence="3" type="ORF">V7x_36440</name>
</gene>
<dbReference type="Proteomes" id="UP000316476">
    <property type="component" value="Unassembled WGS sequence"/>
</dbReference>
<feature type="region of interest" description="Disordered" evidence="1">
    <location>
        <begin position="1"/>
        <end position="26"/>
    </location>
</feature>
<feature type="transmembrane region" description="Helical" evidence="2">
    <location>
        <begin position="77"/>
        <end position="102"/>
    </location>
</feature>
<comment type="caution">
    <text evidence="3">The sequence shown here is derived from an EMBL/GenBank/DDBJ whole genome shotgun (WGS) entry which is preliminary data.</text>
</comment>
<sequence>MATQAFLPKLSRDSDATTHNQTEESTNWTENGMNVLWGLLMAAVGLFMLICGTLKSKFVVYELLVARARIAWGEGNAVHYFFQLSGLIILVLGGLWAAGIIWR</sequence>
<evidence type="ECO:0000313" key="3">
    <source>
        <dbReference type="EMBL" id="TWU61953.1"/>
    </source>
</evidence>
<evidence type="ECO:0000256" key="2">
    <source>
        <dbReference type="SAM" id="Phobius"/>
    </source>
</evidence>
<name>A0A5C6FNK1_9PLAN</name>
<evidence type="ECO:0000313" key="4">
    <source>
        <dbReference type="Proteomes" id="UP000316476"/>
    </source>
</evidence>
<reference evidence="3 4" key="1">
    <citation type="submission" date="2019-02" db="EMBL/GenBank/DDBJ databases">
        <title>Deep-cultivation of Planctomycetes and their phenomic and genomic characterization uncovers novel biology.</title>
        <authorList>
            <person name="Wiegand S."/>
            <person name="Jogler M."/>
            <person name="Boedeker C."/>
            <person name="Pinto D."/>
            <person name="Vollmers J."/>
            <person name="Rivas-Marin E."/>
            <person name="Kohn T."/>
            <person name="Peeters S.H."/>
            <person name="Heuer A."/>
            <person name="Rast P."/>
            <person name="Oberbeckmann S."/>
            <person name="Bunk B."/>
            <person name="Jeske O."/>
            <person name="Meyerdierks A."/>
            <person name="Storesund J.E."/>
            <person name="Kallscheuer N."/>
            <person name="Luecker S."/>
            <person name="Lage O.M."/>
            <person name="Pohl T."/>
            <person name="Merkel B.J."/>
            <person name="Hornburger P."/>
            <person name="Mueller R.-W."/>
            <person name="Bruemmer F."/>
            <person name="Labrenz M."/>
            <person name="Spormann A.M."/>
            <person name="Op Den Camp H."/>
            <person name="Overmann J."/>
            <person name="Amann R."/>
            <person name="Jetten M.S.M."/>
            <person name="Mascher T."/>
            <person name="Medema M.H."/>
            <person name="Devos D.P."/>
            <person name="Kaster A.-K."/>
            <person name="Ovreas L."/>
            <person name="Rohde M."/>
            <person name="Galperin M.Y."/>
            <person name="Jogler C."/>
        </authorList>
    </citation>
    <scope>NUCLEOTIDE SEQUENCE [LARGE SCALE GENOMIC DNA]</scope>
    <source>
        <strain evidence="3 4">V7</strain>
    </source>
</reference>
<accession>A0A5C6FNK1</accession>
<organism evidence="3 4">
    <name type="scientific">Crateriforma conspicua</name>
    <dbReference type="NCBI Taxonomy" id="2527996"/>
    <lineage>
        <taxon>Bacteria</taxon>
        <taxon>Pseudomonadati</taxon>
        <taxon>Planctomycetota</taxon>
        <taxon>Planctomycetia</taxon>
        <taxon>Planctomycetales</taxon>
        <taxon>Planctomycetaceae</taxon>
        <taxon>Crateriforma</taxon>
    </lineage>
</organism>
<keyword evidence="2" id="KW-0812">Transmembrane</keyword>
<keyword evidence="2" id="KW-1133">Transmembrane helix</keyword>
<protein>
    <recommendedName>
        <fullName evidence="5">Immunity protein 17</fullName>
    </recommendedName>
</protein>
<dbReference type="AlphaFoldDB" id="A0A5C6FNK1"/>
<keyword evidence="2" id="KW-0472">Membrane</keyword>